<dbReference type="Gene3D" id="2.20.70.10">
    <property type="match status" value="1"/>
</dbReference>
<dbReference type="AlphaFoldDB" id="A0A0X3PXE7"/>
<dbReference type="InterPro" id="IPR036020">
    <property type="entry name" value="WW_dom_sf"/>
</dbReference>
<comment type="subcellular location">
    <subcellularLocation>
        <location evidence="1">Nucleus</location>
    </subcellularLocation>
</comment>
<dbReference type="GO" id="GO:1904263">
    <property type="term" value="P:positive regulation of TORC1 signaling"/>
    <property type="evidence" value="ECO:0007669"/>
    <property type="project" value="TreeGrafter"/>
</dbReference>
<dbReference type="SUPFAM" id="SSF51045">
    <property type="entry name" value="WW domain"/>
    <property type="match status" value="1"/>
</dbReference>
<dbReference type="PROSITE" id="PS01159">
    <property type="entry name" value="WW_DOMAIN_1"/>
    <property type="match status" value="1"/>
</dbReference>
<dbReference type="GO" id="GO:0000993">
    <property type="term" value="F:RNA polymerase II complex binding"/>
    <property type="evidence" value="ECO:0007669"/>
    <property type="project" value="TreeGrafter"/>
</dbReference>
<dbReference type="Pfam" id="PF00397">
    <property type="entry name" value="WW"/>
    <property type="match status" value="1"/>
</dbReference>
<feature type="compositionally biased region" description="Low complexity" evidence="4">
    <location>
        <begin position="462"/>
        <end position="473"/>
    </location>
</feature>
<dbReference type="GO" id="GO:0003682">
    <property type="term" value="F:chromatin binding"/>
    <property type="evidence" value="ECO:0007669"/>
    <property type="project" value="TreeGrafter"/>
</dbReference>
<dbReference type="InterPro" id="IPR001202">
    <property type="entry name" value="WW_dom"/>
</dbReference>
<dbReference type="GO" id="GO:0010506">
    <property type="term" value="P:regulation of autophagy"/>
    <property type="evidence" value="ECO:0007669"/>
    <property type="project" value="TreeGrafter"/>
</dbReference>
<sequence>MKTSSNHQSALLGGRSSANVEHSQAQQTNMSRGKSEWEKNALRICGNWSEQLSSKGKVYFYNCITEISQWQKPSEWTLPDVSKKELLKMIGDRTGLDGNSVKRTYASLTQTDRNRQKQHDSSSPKRPKCCVDTAKDAPERLKSDSDSGLRKDSQSHNRDGLRKADSTGIDSTKDHFRQLADDIRESWGNILANASIPNAATCGDIQKPFITSRPNEDTTCRLPSTCSVAKLNTDMARLHENATDAQGYSSRGLLRTPLSREQTEASLASRITAMANLLTSAASQGFKRSPRTLNNQSSSNSSNFHLLASSRGCNTDSTLIHSPIFNGPNSFGTGNVSQGDARTQVSDVLRPTSSSTRRVEVLPTVSNNSHRSSGFSVIAAPSADSPAVGSSNDVTNCNFDWRHSSSHYGEKPSLLGNYNSGTIPRPNLVPGQALRNIVTLLNNAVNARRDLHSASTPGSHRTPVTNPSPSTNPIKEVVHTLSILHSYKKHSDGRQLTETASPCNRGIPNGSVSFRPEVDRHKPVEGLLGPPSSDGTSIINSPSYTRTSPHLPSPTTITSTCLDSHSLHTVSAQVSSNDTCKTSRLPTVNPSPQLSSASSHDLTTVSAPATVDVEQQKLDASLLILENPELQKYSDPSLTEKFQLPLADSLENEAQLEFRKFDRLHSVLYSELSGELKKLRALVGISETKLKINEKRKEALEELMDALEVRKTLPSIITSDPPV</sequence>
<gene>
    <name evidence="6" type="primary">WAC</name>
    <name evidence="6" type="ORF">TR123755</name>
</gene>
<feature type="region of interest" description="Disordered" evidence="4">
    <location>
        <begin position="579"/>
        <end position="601"/>
    </location>
</feature>
<evidence type="ECO:0000256" key="4">
    <source>
        <dbReference type="SAM" id="MobiDB-lite"/>
    </source>
</evidence>
<feature type="compositionally biased region" description="Basic and acidic residues" evidence="4">
    <location>
        <begin position="133"/>
        <end position="173"/>
    </location>
</feature>
<keyword evidence="2" id="KW-0156">Chromatin regulator</keyword>
<dbReference type="PANTHER" id="PTHR15911">
    <property type="entry name" value="WW DOMAIN-CONTAINING ADAPTER PROTEIN WITH COILED-COIL"/>
    <property type="match status" value="1"/>
</dbReference>
<proteinExistence type="predicted"/>
<evidence type="ECO:0000313" key="6">
    <source>
        <dbReference type="EMBL" id="JAP56531.1"/>
    </source>
</evidence>
<evidence type="ECO:0000256" key="2">
    <source>
        <dbReference type="ARBA" id="ARBA00022853"/>
    </source>
</evidence>
<feature type="compositionally biased region" description="Polar residues" evidence="4">
    <location>
        <begin position="16"/>
        <end position="32"/>
    </location>
</feature>
<dbReference type="CDD" id="cd00201">
    <property type="entry name" value="WW"/>
    <property type="match status" value="1"/>
</dbReference>
<feature type="domain" description="WW" evidence="5">
    <location>
        <begin position="48"/>
        <end position="75"/>
    </location>
</feature>
<feature type="region of interest" description="Disordered" evidence="4">
    <location>
        <begin position="107"/>
        <end position="173"/>
    </location>
</feature>
<feature type="region of interest" description="Disordered" evidence="4">
    <location>
        <begin position="489"/>
        <end position="517"/>
    </location>
</feature>
<reference evidence="6" key="1">
    <citation type="submission" date="2016-01" db="EMBL/GenBank/DDBJ databases">
        <title>Reference transcriptome for the parasite Schistocephalus solidus: insights into the molecular evolution of parasitism.</title>
        <authorList>
            <person name="Hebert F.O."/>
            <person name="Grambauer S."/>
            <person name="Barber I."/>
            <person name="Landry C.R."/>
            <person name="Aubin-Horth N."/>
        </authorList>
    </citation>
    <scope>NUCLEOTIDE SEQUENCE</scope>
</reference>
<feature type="region of interest" description="Disordered" evidence="4">
    <location>
        <begin position="1"/>
        <end position="36"/>
    </location>
</feature>
<evidence type="ECO:0000259" key="5">
    <source>
        <dbReference type="PROSITE" id="PS50020"/>
    </source>
</evidence>
<dbReference type="SMART" id="SM00456">
    <property type="entry name" value="WW"/>
    <property type="match status" value="1"/>
</dbReference>
<feature type="region of interest" description="Disordered" evidence="4">
    <location>
        <begin position="451"/>
        <end position="473"/>
    </location>
</feature>
<feature type="compositionally biased region" description="Basic and acidic residues" evidence="4">
    <location>
        <begin position="112"/>
        <end position="123"/>
    </location>
</feature>
<dbReference type="PANTHER" id="PTHR15911:SF6">
    <property type="entry name" value="WW DOMAIN-CONTAINING ADAPTER PROTEIN WITH COILED-COIL"/>
    <property type="match status" value="1"/>
</dbReference>
<accession>A0A0X3PXE7</accession>
<evidence type="ECO:0000256" key="1">
    <source>
        <dbReference type="ARBA" id="ARBA00004123"/>
    </source>
</evidence>
<protein>
    <submittedName>
        <fullName evidence="6">WW domain-containing adapter protein with coiled-coil</fullName>
    </submittedName>
</protein>
<dbReference type="PROSITE" id="PS50020">
    <property type="entry name" value="WW_DOMAIN_2"/>
    <property type="match status" value="1"/>
</dbReference>
<organism evidence="6">
    <name type="scientific">Schistocephalus solidus</name>
    <name type="common">Tapeworm</name>
    <dbReference type="NCBI Taxonomy" id="70667"/>
    <lineage>
        <taxon>Eukaryota</taxon>
        <taxon>Metazoa</taxon>
        <taxon>Spiralia</taxon>
        <taxon>Lophotrochozoa</taxon>
        <taxon>Platyhelminthes</taxon>
        <taxon>Cestoda</taxon>
        <taxon>Eucestoda</taxon>
        <taxon>Diphyllobothriidea</taxon>
        <taxon>Diphyllobothriidae</taxon>
        <taxon>Schistocephalus</taxon>
    </lineage>
</organism>
<evidence type="ECO:0000256" key="3">
    <source>
        <dbReference type="ARBA" id="ARBA00023242"/>
    </source>
</evidence>
<keyword evidence="3" id="KW-0539">Nucleus</keyword>
<dbReference type="InterPro" id="IPR038867">
    <property type="entry name" value="WAC"/>
</dbReference>
<dbReference type="GO" id="GO:0005634">
    <property type="term" value="C:nucleus"/>
    <property type="evidence" value="ECO:0007669"/>
    <property type="project" value="UniProtKB-SubCell"/>
</dbReference>
<dbReference type="GO" id="GO:0006325">
    <property type="term" value="P:chromatin organization"/>
    <property type="evidence" value="ECO:0007669"/>
    <property type="project" value="UniProtKB-KW"/>
</dbReference>
<name>A0A0X3PXE7_SCHSO</name>
<dbReference type="EMBL" id="GEEE01006694">
    <property type="protein sequence ID" value="JAP56531.1"/>
    <property type="molecule type" value="Transcribed_RNA"/>
</dbReference>